<comment type="catalytic activity">
    <reaction evidence="1">
        <text>3',5'-cyclic CMP + H2O = CMP + H(+)</text>
        <dbReference type="Rhea" id="RHEA:72675"/>
        <dbReference type="ChEBI" id="CHEBI:15377"/>
        <dbReference type="ChEBI" id="CHEBI:15378"/>
        <dbReference type="ChEBI" id="CHEBI:58003"/>
        <dbReference type="ChEBI" id="CHEBI:60377"/>
    </reaction>
    <physiologicalReaction direction="left-to-right" evidence="1">
        <dbReference type="Rhea" id="RHEA:72676"/>
    </physiologicalReaction>
</comment>
<evidence type="ECO:0000313" key="6">
    <source>
        <dbReference type="Proteomes" id="UP000293568"/>
    </source>
</evidence>
<sequence length="323" mass="35509">MGKKAVITLQATVNFINVGWGDAQLIRLPSGAATLIDGGDGAIGPERDHPLTWMDRHGVSRLDWMILTHIHEDHLNGLLDIARRCEVKRAVLPYALPMLPQSLKAWIMAEGRHLAARVYGLLEAYSELIRLLHEQGTDVHWRSEYGGPSGQAVWAEDGYTLAHLYPWQEDPLPGLGLLHDAAQNAAAEPEAASAALERFFSLSNDDSSVYRLVHAEDPSGGILLGGDQLIPGWERIAKRTELRSRVWKVPHHGLEDGFQAAQLSEIRPEICVITVCKERAMPQQERWDKLHAESGAAIHLTGSVKAGERVPLTDGPIGTWIGG</sequence>
<dbReference type="SUPFAM" id="SSF56281">
    <property type="entry name" value="Metallo-hydrolase/oxidoreductase"/>
    <property type="match status" value="1"/>
</dbReference>
<dbReference type="PANTHER" id="PTHR30619:SF1">
    <property type="entry name" value="RECOMBINATION PROTEIN 2"/>
    <property type="match status" value="1"/>
</dbReference>
<dbReference type="Proteomes" id="UP000293568">
    <property type="component" value="Chromosome"/>
</dbReference>
<evidence type="ECO:0000313" key="5">
    <source>
        <dbReference type="EMBL" id="QAY67564.1"/>
    </source>
</evidence>
<proteinExistence type="predicted"/>
<evidence type="ECO:0000256" key="1">
    <source>
        <dbReference type="ARBA" id="ARBA00034221"/>
    </source>
</evidence>
<dbReference type="InterPro" id="IPR036866">
    <property type="entry name" value="RibonucZ/Hydroxyglut_hydro"/>
</dbReference>
<dbReference type="Gene3D" id="3.60.15.10">
    <property type="entry name" value="Ribonuclease Z/Hydroxyacylglutathione hydrolase-like"/>
    <property type="match status" value="1"/>
</dbReference>
<keyword evidence="5" id="KW-0378">Hydrolase</keyword>
<dbReference type="InterPro" id="IPR001279">
    <property type="entry name" value="Metallo-B-lactamas"/>
</dbReference>
<organism evidence="5 6">
    <name type="scientific">Paenibacillus protaetiae</name>
    <dbReference type="NCBI Taxonomy" id="2509456"/>
    <lineage>
        <taxon>Bacteria</taxon>
        <taxon>Bacillati</taxon>
        <taxon>Bacillota</taxon>
        <taxon>Bacilli</taxon>
        <taxon>Bacillales</taxon>
        <taxon>Paenibacillaceae</taxon>
        <taxon>Paenibacillus</taxon>
    </lineage>
</organism>
<dbReference type="AlphaFoldDB" id="A0A4P6EWZ4"/>
<dbReference type="OrthoDB" id="9761531at2"/>
<protein>
    <submittedName>
        <fullName evidence="5">MBL fold metallo-hydrolase</fullName>
    </submittedName>
</protein>
<dbReference type="InterPro" id="IPR052159">
    <property type="entry name" value="Competence_DNA_uptake"/>
</dbReference>
<gene>
    <name evidence="5" type="ORF">ET464_15415</name>
</gene>
<dbReference type="PANTHER" id="PTHR30619">
    <property type="entry name" value="DNA INTERNALIZATION/COMPETENCE PROTEIN COMEC/REC2"/>
    <property type="match status" value="1"/>
</dbReference>
<dbReference type="Pfam" id="PF12706">
    <property type="entry name" value="Lactamase_B_2"/>
    <property type="match status" value="1"/>
</dbReference>
<evidence type="ECO:0000256" key="2">
    <source>
        <dbReference type="ARBA" id="ARBA00034301"/>
    </source>
</evidence>
<evidence type="ECO:0000256" key="3">
    <source>
        <dbReference type="ARBA" id="ARBA00048505"/>
    </source>
</evidence>
<dbReference type="GO" id="GO:0016787">
    <property type="term" value="F:hydrolase activity"/>
    <property type="evidence" value="ECO:0007669"/>
    <property type="project" value="UniProtKB-KW"/>
</dbReference>
<dbReference type="EMBL" id="CP035492">
    <property type="protein sequence ID" value="QAY67564.1"/>
    <property type="molecule type" value="Genomic_DNA"/>
</dbReference>
<accession>A0A4P6EWZ4</accession>
<feature type="domain" description="Metallo-beta-lactamase" evidence="4">
    <location>
        <begin position="35"/>
        <end position="110"/>
    </location>
</feature>
<reference evidence="5 6" key="1">
    <citation type="submission" date="2019-01" db="EMBL/GenBank/DDBJ databases">
        <title>Genome sequencing of strain FW100M-2.</title>
        <authorList>
            <person name="Heo J."/>
            <person name="Kim S.-J."/>
            <person name="Kim J.-S."/>
            <person name="Hong S.-B."/>
            <person name="Kwon S.-W."/>
        </authorList>
    </citation>
    <scope>NUCLEOTIDE SEQUENCE [LARGE SCALE GENOMIC DNA]</scope>
    <source>
        <strain evidence="5 6">FW100M-2</strain>
    </source>
</reference>
<dbReference type="KEGG" id="pprt:ET464_15415"/>
<keyword evidence="6" id="KW-1185">Reference proteome</keyword>
<comment type="function">
    <text evidence="2">Counteracts the endogenous Pycsar antiviral defense system. Phosphodiesterase that enables metal-dependent hydrolysis of host cyclic nucleotide Pycsar defense signals such as cCMP and cUMP.</text>
</comment>
<comment type="catalytic activity">
    <reaction evidence="3">
        <text>3',5'-cyclic UMP + H2O = UMP + H(+)</text>
        <dbReference type="Rhea" id="RHEA:70575"/>
        <dbReference type="ChEBI" id="CHEBI:15377"/>
        <dbReference type="ChEBI" id="CHEBI:15378"/>
        <dbReference type="ChEBI" id="CHEBI:57865"/>
        <dbReference type="ChEBI" id="CHEBI:184387"/>
    </reaction>
    <physiologicalReaction direction="left-to-right" evidence="3">
        <dbReference type="Rhea" id="RHEA:70576"/>
    </physiologicalReaction>
</comment>
<name>A0A4P6EWZ4_9BACL</name>
<evidence type="ECO:0000259" key="4">
    <source>
        <dbReference type="Pfam" id="PF12706"/>
    </source>
</evidence>